<dbReference type="KEGG" id="mng:MNEG_1232"/>
<dbReference type="Proteomes" id="UP000054498">
    <property type="component" value="Unassembled WGS sequence"/>
</dbReference>
<feature type="compositionally biased region" description="Low complexity" evidence="1">
    <location>
        <begin position="218"/>
        <end position="229"/>
    </location>
</feature>
<feature type="region of interest" description="Disordered" evidence="1">
    <location>
        <begin position="198"/>
        <end position="242"/>
    </location>
</feature>
<evidence type="ECO:0000313" key="3">
    <source>
        <dbReference type="Proteomes" id="UP000054498"/>
    </source>
</evidence>
<dbReference type="Gene3D" id="3.30.900.20">
    <property type="match status" value="1"/>
</dbReference>
<dbReference type="GeneID" id="25729670"/>
<organism evidence="2 3">
    <name type="scientific">Monoraphidium neglectum</name>
    <dbReference type="NCBI Taxonomy" id="145388"/>
    <lineage>
        <taxon>Eukaryota</taxon>
        <taxon>Viridiplantae</taxon>
        <taxon>Chlorophyta</taxon>
        <taxon>core chlorophytes</taxon>
        <taxon>Chlorophyceae</taxon>
        <taxon>CS clade</taxon>
        <taxon>Sphaeropleales</taxon>
        <taxon>Selenastraceae</taxon>
        <taxon>Monoraphidium</taxon>
    </lineage>
</organism>
<feature type="compositionally biased region" description="Low complexity" evidence="1">
    <location>
        <begin position="164"/>
        <end position="183"/>
    </location>
</feature>
<feature type="region of interest" description="Disordered" evidence="1">
    <location>
        <begin position="156"/>
        <end position="184"/>
    </location>
</feature>
<dbReference type="RefSeq" id="XP_013905742.1">
    <property type="nucleotide sequence ID" value="XM_014050288.1"/>
</dbReference>
<dbReference type="InterPro" id="IPR009511">
    <property type="entry name" value="MAD1/Cdc20-bound-Mad2-bd"/>
</dbReference>
<gene>
    <name evidence="2" type="ORF">MNEG_1232</name>
</gene>
<dbReference type="OrthoDB" id="536587at2759"/>
<dbReference type="InterPro" id="IPR053729">
    <property type="entry name" value="MAD2L1BP_domain_sf"/>
</dbReference>
<protein>
    <submittedName>
        <fullName evidence="2">Uncharacterized protein</fullName>
    </submittedName>
</protein>
<dbReference type="EMBL" id="KK100338">
    <property type="protein sequence ID" value="KIZ06723.1"/>
    <property type="molecule type" value="Genomic_DNA"/>
</dbReference>
<evidence type="ECO:0000313" key="2">
    <source>
        <dbReference type="EMBL" id="KIZ06723.1"/>
    </source>
</evidence>
<proteinExistence type="predicted"/>
<dbReference type="GO" id="GO:0007096">
    <property type="term" value="P:regulation of exit from mitosis"/>
    <property type="evidence" value="ECO:0007669"/>
    <property type="project" value="InterPro"/>
</dbReference>
<dbReference type="AlphaFoldDB" id="A0A0D2K960"/>
<accession>A0A0D2K960</accession>
<dbReference type="GO" id="GO:0005634">
    <property type="term" value="C:nucleus"/>
    <property type="evidence" value="ECO:0007669"/>
    <property type="project" value="InterPro"/>
</dbReference>
<dbReference type="PANTHER" id="PTHR15681">
    <property type="entry name" value="MAD2L1-BINDING PROTEIN"/>
    <property type="match status" value="1"/>
</dbReference>
<evidence type="ECO:0000256" key="1">
    <source>
        <dbReference type="SAM" id="MobiDB-lite"/>
    </source>
</evidence>
<reference evidence="2 3" key="1">
    <citation type="journal article" date="2013" name="BMC Genomics">
        <title>Reconstruction of the lipid metabolism for the microalga Monoraphidium neglectum from its genome sequence reveals characteristics suitable for biofuel production.</title>
        <authorList>
            <person name="Bogen C."/>
            <person name="Al-Dilaimi A."/>
            <person name="Albersmeier A."/>
            <person name="Wichmann J."/>
            <person name="Grundmann M."/>
            <person name="Rupp O."/>
            <person name="Lauersen K.J."/>
            <person name="Blifernez-Klassen O."/>
            <person name="Kalinowski J."/>
            <person name="Goesmann A."/>
            <person name="Mussgnug J.H."/>
            <person name="Kruse O."/>
        </authorList>
    </citation>
    <scope>NUCLEOTIDE SEQUENCE [LARGE SCALE GENOMIC DNA]</scope>
    <source>
        <strain evidence="2 3">SAG 48.87</strain>
    </source>
</reference>
<dbReference type="PANTHER" id="PTHR15681:SF1">
    <property type="entry name" value="MAD2L1-BINDING PROTEIN"/>
    <property type="match status" value="1"/>
</dbReference>
<sequence length="262" mass="28579">MRRVSKYLQQLSCQLDALKALPLSTLVQLRAPVVVLLGPSTLRPKEVYAVRFVAPGSGGGAQQGCQHSAEQQQAPGPSAKELASAGKRLLRALIVQGGAIEEWTNVAAATKMFIMVQAPASQAPPAGFLPRRGFSLNLRKAFQVNIEVQLATGEWPEPAAASKQQQKPQQHTPQQQRQQGPSQLSLEEQLEVSMQLCDSASDSDDDQQRRRQRKDHYQQQQQQQQQGADDVGGGGTDTENGDGLLWLQCVHAVKGMRQTEQA</sequence>
<name>A0A0D2K960_9CHLO</name>
<keyword evidence="3" id="KW-1185">Reference proteome</keyword>